<reference evidence="1" key="1">
    <citation type="submission" date="2021-05" db="EMBL/GenBank/DDBJ databases">
        <authorList>
            <person name="Alioto T."/>
            <person name="Alioto T."/>
            <person name="Gomez Garrido J."/>
        </authorList>
    </citation>
    <scope>NUCLEOTIDE SEQUENCE</scope>
</reference>
<evidence type="ECO:0000313" key="1">
    <source>
        <dbReference type="EMBL" id="CAG6725780.1"/>
    </source>
</evidence>
<protein>
    <submittedName>
        <fullName evidence="1">Uncharacterized protein</fullName>
    </submittedName>
</protein>
<organism evidence="1">
    <name type="scientific">Cacopsylla melanoneura</name>
    <dbReference type="NCBI Taxonomy" id="428564"/>
    <lineage>
        <taxon>Eukaryota</taxon>
        <taxon>Metazoa</taxon>
        <taxon>Ecdysozoa</taxon>
        <taxon>Arthropoda</taxon>
        <taxon>Hexapoda</taxon>
        <taxon>Insecta</taxon>
        <taxon>Pterygota</taxon>
        <taxon>Neoptera</taxon>
        <taxon>Paraneoptera</taxon>
        <taxon>Hemiptera</taxon>
        <taxon>Sternorrhyncha</taxon>
        <taxon>Psylloidea</taxon>
        <taxon>Psyllidae</taxon>
        <taxon>Psyllinae</taxon>
        <taxon>Cacopsylla</taxon>
    </lineage>
</organism>
<dbReference type="EMBL" id="HBUF01370160">
    <property type="protein sequence ID" value="CAG6725780.1"/>
    <property type="molecule type" value="Transcribed_RNA"/>
</dbReference>
<proteinExistence type="predicted"/>
<dbReference type="AlphaFoldDB" id="A0A8D8YBS1"/>
<sequence length="111" mass="12905">MTQIEISQIKTSQIEISQIRISQIEITQIKTARLVQMTTHIIAKEEGKGRTKLFHTVFSSLHLWSKLITRRIELNTIPGVARSHLYNSPVVQLVEDLELFEHQILETRIFL</sequence>
<name>A0A8D8YBS1_9HEMI</name>
<accession>A0A8D8YBS1</accession>